<keyword evidence="3" id="KW-0378">Hydrolase</keyword>
<protein>
    <submittedName>
        <fullName evidence="3">Membrane protease YdiL (CAAX protease family)</fullName>
    </submittedName>
</protein>
<dbReference type="Proteomes" id="UP000537126">
    <property type="component" value="Unassembled WGS sequence"/>
</dbReference>
<keyword evidence="1" id="KW-0812">Transmembrane</keyword>
<keyword evidence="4" id="KW-1185">Reference proteome</keyword>
<proteinExistence type="predicted"/>
<dbReference type="Pfam" id="PF02517">
    <property type="entry name" value="Rce1-like"/>
    <property type="match status" value="1"/>
</dbReference>
<evidence type="ECO:0000313" key="3">
    <source>
        <dbReference type="EMBL" id="NIK74616.1"/>
    </source>
</evidence>
<feature type="transmembrane region" description="Helical" evidence="1">
    <location>
        <begin position="79"/>
        <end position="110"/>
    </location>
</feature>
<dbReference type="GO" id="GO:0006508">
    <property type="term" value="P:proteolysis"/>
    <property type="evidence" value="ECO:0007669"/>
    <property type="project" value="UniProtKB-KW"/>
</dbReference>
<gene>
    <name evidence="3" type="ORF">FHS56_002141</name>
</gene>
<feature type="domain" description="CAAX prenyl protease 2/Lysostaphin resistance protein A-like" evidence="2">
    <location>
        <begin position="98"/>
        <end position="197"/>
    </location>
</feature>
<dbReference type="InterPro" id="IPR003675">
    <property type="entry name" value="Rce1/LyrA-like_dom"/>
</dbReference>
<keyword evidence="1" id="KW-1133">Transmembrane helix</keyword>
<evidence type="ECO:0000313" key="4">
    <source>
        <dbReference type="Proteomes" id="UP000537126"/>
    </source>
</evidence>
<sequence>MAISFYLLYFIACLISWPFFWWRDIETESWDLWNVPGLVKTASYMWGPGIAAMICFYLFRKTHVRTVTFFGTSISKSLLFWLVPDIAFSISTFHGTEAFTFPFTGFFIILGEELGWRGFLQDALKNISPIKRAIIIGVMWEFWHFTTRMSVGLHISTFVRIAIFIIALSIISYIFIKLTEKTKSLFIPVTIHAWIDTLFEFSSTTTFIIFGLSIPFWAFLIWKWEKPLLIYTRK</sequence>
<organism evidence="3 4">
    <name type="scientific">Thermonema lapsum</name>
    <dbReference type="NCBI Taxonomy" id="28195"/>
    <lineage>
        <taxon>Bacteria</taxon>
        <taxon>Pseudomonadati</taxon>
        <taxon>Bacteroidota</taxon>
        <taxon>Cytophagia</taxon>
        <taxon>Cytophagales</taxon>
        <taxon>Thermonemataceae</taxon>
        <taxon>Thermonema</taxon>
    </lineage>
</organism>
<dbReference type="GO" id="GO:0004175">
    <property type="term" value="F:endopeptidase activity"/>
    <property type="evidence" value="ECO:0007669"/>
    <property type="project" value="UniProtKB-ARBA"/>
</dbReference>
<feature type="transmembrane region" description="Helical" evidence="1">
    <location>
        <begin position="42"/>
        <end position="59"/>
    </location>
</feature>
<dbReference type="RefSeq" id="WP_166920548.1">
    <property type="nucleotide sequence ID" value="NZ_JAASRN010000003.1"/>
</dbReference>
<evidence type="ECO:0000256" key="1">
    <source>
        <dbReference type="SAM" id="Phobius"/>
    </source>
</evidence>
<evidence type="ECO:0000259" key="2">
    <source>
        <dbReference type="Pfam" id="PF02517"/>
    </source>
</evidence>
<feature type="transmembrane region" description="Helical" evidence="1">
    <location>
        <begin position="5"/>
        <end position="22"/>
    </location>
</feature>
<dbReference type="EMBL" id="JAASRN010000003">
    <property type="protein sequence ID" value="NIK74616.1"/>
    <property type="molecule type" value="Genomic_DNA"/>
</dbReference>
<feature type="transmembrane region" description="Helical" evidence="1">
    <location>
        <begin position="130"/>
        <end position="146"/>
    </location>
</feature>
<dbReference type="InterPro" id="IPR042150">
    <property type="entry name" value="MmRce1-like"/>
</dbReference>
<keyword evidence="3" id="KW-0645">Protease</keyword>
<dbReference type="PANTHER" id="PTHR35797:SF1">
    <property type="entry name" value="PROTEASE"/>
    <property type="match status" value="1"/>
</dbReference>
<dbReference type="PANTHER" id="PTHR35797">
    <property type="entry name" value="PROTEASE-RELATED"/>
    <property type="match status" value="1"/>
</dbReference>
<feature type="transmembrane region" description="Helical" evidence="1">
    <location>
        <begin position="158"/>
        <end position="176"/>
    </location>
</feature>
<dbReference type="GO" id="GO:0080120">
    <property type="term" value="P:CAAX-box protein maturation"/>
    <property type="evidence" value="ECO:0007669"/>
    <property type="project" value="UniProtKB-ARBA"/>
</dbReference>
<reference evidence="3 4" key="1">
    <citation type="submission" date="2020-03" db="EMBL/GenBank/DDBJ databases">
        <title>Genomic Encyclopedia of Type Strains, Phase IV (KMG-IV): sequencing the most valuable type-strain genomes for metagenomic binning, comparative biology and taxonomic classification.</title>
        <authorList>
            <person name="Goeker M."/>
        </authorList>
    </citation>
    <scope>NUCLEOTIDE SEQUENCE [LARGE SCALE GENOMIC DNA]</scope>
    <source>
        <strain evidence="3 4">DSM 5718</strain>
    </source>
</reference>
<name>A0A846MSN9_9BACT</name>
<accession>A0A846MSN9</accession>
<dbReference type="AlphaFoldDB" id="A0A846MSN9"/>
<keyword evidence="1" id="KW-0472">Membrane</keyword>
<feature type="transmembrane region" description="Helical" evidence="1">
    <location>
        <begin position="206"/>
        <end position="224"/>
    </location>
</feature>
<comment type="caution">
    <text evidence="3">The sequence shown here is derived from an EMBL/GenBank/DDBJ whole genome shotgun (WGS) entry which is preliminary data.</text>
</comment>